<evidence type="ECO:0000256" key="4">
    <source>
        <dbReference type="ARBA" id="ARBA00022837"/>
    </source>
</evidence>
<evidence type="ECO:0000256" key="1">
    <source>
        <dbReference type="ARBA" id="ARBA00008779"/>
    </source>
</evidence>
<dbReference type="EMBL" id="JARVCO010000002">
    <property type="protein sequence ID" value="MDZ8117026.1"/>
    <property type="molecule type" value="Genomic_DNA"/>
</dbReference>
<dbReference type="InterPro" id="IPR050738">
    <property type="entry name" value="Sulfatase"/>
</dbReference>
<dbReference type="InterPro" id="IPR017850">
    <property type="entry name" value="Alkaline_phosphatase_core_sf"/>
</dbReference>
<accession>A0ABU5MSB6</accession>
<evidence type="ECO:0000259" key="5">
    <source>
        <dbReference type="Pfam" id="PF00884"/>
    </source>
</evidence>
<sequence>MKKYWNSGWVFAGLLVLGCGIVQAAPRKPNVIIILTDDQGYGDLSCYGSTKIKSPNLDRLAEEGLRLTGFYSASSICSPSRAALLTGRMPKRVGVPDVFFPYSNDGLPEEEITLAEMLRAQGYRTALIGKWHLGHQKRFLPLNQGFDSYFGIPYSNDMSVSADLEISPHVKLNQGYTMAKLEQDCATVEKNYKKLKNRVPLMRDNQVVEYPANQETLTKVYTQAAVEFIRSASEQQPFFLCLAHSMPHRPWHIEKQYQGQSGGGLYGDVIEQLDWSVGEVVAALKDQGLDQNTIVFFTSDNGPIASGGSAGPFSGTKASTYEGGHRVAAIFWGPGLIPPNRVSDVLMTSMDIFPTLAHYAGASLPGDRIYDGVNFSALLEGREASAARSEFVYYVAKTELVDGIRVGDWKYLLRGKRRPKPKDIKPQLFNLKNDPAEQNNLIGQNPEKAQELAQKMKQFDAQFKP</sequence>
<dbReference type="PANTHER" id="PTHR42693:SF53">
    <property type="entry name" value="ENDO-4-O-SULFATASE"/>
    <property type="match status" value="1"/>
</dbReference>
<dbReference type="Gene3D" id="3.40.720.10">
    <property type="entry name" value="Alkaline Phosphatase, subunit A"/>
    <property type="match status" value="1"/>
</dbReference>
<dbReference type="InterPro" id="IPR000917">
    <property type="entry name" value="Sulfatase_N"/>
</dbReference>
<organism evidence="6 7">
    <name type="scientific">Pontiella agarivorans</name>
    <dbReference type="NCBI Taxonomy" id="3038953"/>
    <lineage>
        <taxon>Bacteria</taxon>
        <taxon>Pseudomonadati</taxon>
        <taxon>Kiritimatiellota</taxon>
        <taxon>Kiritimatiellia</taxon>
        <taxon>Kiritimatiellales</taxon>
        <taxon>Pontiellaceae</taxon>
        <taxon>Pontiella</taxon>
    </lineage>
</organism>
<keyword evidence="7" id="KW-1185">Reference proteome</keyword>
<proteinExistence type="inferred from homology"/>
<keyword evidence="2" id="KW-0479">Metal-binding</keyword>
<reference evidence="6 7" key="1">
    <citation type="journal article" date="2024" name="Appl. Environ. Microbiol.">
        <title>Pontiella agarivorans sp. nov., a novel marine anaerobic bacterium capable of degrading macroalgal polysaccharides and fixing nitrogen.</title>
        <authorList>
            <person name="Liu N."/>
            <person name="Kivenson V."/>
            <person name="Peng X."/>
            <person name="Cui Z."/>
            <person name="Lankiewicz T.S."/>
            <person name="Gosselin K.M."/>
            <person name="English C.J."/>
            <person name="Blair E.M."/>
            <person name="O'Malley M.A."/>
            <person name="Valentine D.L."/>
        </authorList>
    </citation>
    <scope>NUCLEOTIDE SEQUENCE [LARGE SCALE GENOMIC DNA]</scope>
    <source>
        <strain evidence="6 7">NLcol2</strain>
    </source>
</reference>
<keyword evidence="4" id="KW-0106">Calcium</keyword>
<dbReference type="PANTHER" id="PTHR42693">
    <property type="entry name" value="ARYLSULFATASE FAMILY MEMBER"/>
    <property type="match status" value="1"/>
</dbReference>
<dbReference type="RefSeq" id="WP_322606832.1">
    <property type="nucleotide sequence ID" value="NZ_JARVCO010000002.1"/>
</dbReference>
<evidence type="ECO:0000313" key="7">
    <source>
        <dbReference type="Proteomes" id="UP001290861"/>
    </source>
</evidence>
<dbReference type="SUPFAM" id="SSF53649">
    <property type="entry name" value="Alkaline phosphatase-like"/>
    <property type="match status" value="1"/>
</dbReference>
<dbReference type="Gene3D" id="3.30.1120.10">
    <property type="match status" value="1"/>
</dbReference>
<dbReference type="CDD" id="cd16026">
    <property type="entry name" value="GALNS_like"/>
    <property type="match status" value="1"/>
</dbReference>
<evidence type="ECO:0000313" key="6">
    <source>
        <dbReference type="EMBL" id="MDZ8117026.1"/>
    </source>
</evidence>
<keyword evidence="3" id="KW-0378">Hydrolase</keyword>
<dbReference type="PROSITE" id="PS51257">
    <property type="entry name" value="PROKAR_LIPOPROTEIN"/>
    <property type="match status" value="1"/>
</dbReference>
<comment type="similarity">
    <text evidence="1">Belongs to the sulfatase family.</text>
</comment>
<dbReference type="Pfam" id="PF00884">
    <property type="entry name" value="Sulfatase"/>
    <property type="match status" value="1"/>
</dbReference>
<dbReference type="PROSITE" id="PS00149">
    <property type="entry name" value="SULFATASE_2"/>
    <property type="match status" value="1"/>
</dbReference>
<gene>
    <name evidence="6" type="ORF">P9H32_00175</name>
</gene>
<feature type="domain" description="Sulfatase N-terminal" evidence="5">
    <location>
        <begin position="29"/>
        <end position="361"/>
    </location>
</feature>
<dbReference type="Proteomes" id="UP001290861">
    <property type="component" value="Unassembled WGS sequence"/>
</dbReference>
<dbReference type="InterPro" id="IPR024607">
    <property type="entry name" value="Sulfatase_CS"/>
</dbReference>
<evidence type="ECO:0000256" key="2">
    <source>
        <dbReference type="ARBA" id="ARBA00022723"/>
    </source>
</evidence>
<name>A0ABU5MSB6_9BACT</name>
<comment type="caution">
    <text evidence="6">The sequence shown here is derived from an EMBL/GenBank/DDBJ whole genome shotgun (WGS) entry which is preliminary data.</text>
</comment>
<dbReference type="PROSITE" id="PS00523">
    <property type="entry name" value="SULFATASE_1"/>
    <property type="match status" value="1"/>
</dbReference>
<protein>
    <submittedName>
        <fullName evidence="6">Sulfatase</fullName>
    </submittedName>
</protein>
<evidence type="ECO:0000256" key="3">
    <source>
        <dbReference type="ARBA" id="ARBA00022801"/>
    </source>
</evidence>